<dbReference type="PANTHER" id="PTHR30518">
    <property type="entry name" value="ENDOLYTIC MUREIN TRANSGLYCOSYLASE"/>
    <property type="match status" value="1"/>
</dbReference>
<dbReference type="NCBIfam" id="TIGR00247">
    <property type="entry name" value="endolytic transglycosylase MltG"/>
    <property type="match status" value="1"/>
</dbReference>
<sequence>MVKKILVVTIIPLLIFGGGSLWLVTEMKKPACQIRQPADCQPVSFEVKGGETGWQIFDHLQSTGLIKNQSVGWLYGWLTGKNRRLQEGYYLFSPNQSPREIIAAIAAGQVAEYKITIPEGYSNRQIAAALTKKFAFSQDDFLAAAKEKEGYLFPDTYRFLINSQPQDIIKKMADNFAVRTQGLSLSKDDIILTSIVEKEGKTTEDKKIIAGIFLTRWKSNIPLESCATINYLLPQPKTHLSNSDIAIDSPYNTYRYPGLPPTPISNPGLESLTAVKNPTPTNYLFFLSDKDGKIYYSMTRAEHEEKKKKYLQ</sequence>
<dbReference type="Pfam" id="PF02618">
    <property type="entry name" value="YceG"/>
    <property type="match status" value="1"/>
</dbReference>
<evidence type="ECO:0000256" key="5">
    <source>
        <dbReference type="ARBA" id="ARBA00023239"/>
    </source>
</evidence>
<keyword evidence="6 7" id="KW-0961">Cell wall biogenesis/degradation</keyword>
<evidence type="ECO:0000256" key="1">
    <source>
        <dbReference type="ARBA" id="ARBA00022475"/>
    </source>
</evidence>
<protein>
    <recommendedName>
        <fullName evidence="7">Endolytic murein transglycosylase</fullName>
        <ecNumber evidence="7">4.2.2.29</ecNumber>
    </recommendedName>
    <alternativeName>
        <fullName evidence="7">Peptidoglycan lytic transglycosylase</fullName>
    </alternativeName>
    <alternativeName>
        <fullName evidence="7">Peptidoglycan polymerization terminase</fullName>
    </alternativeName>
</protein>
<comment type="caution">
    <text evidence="8">The sequence shown here is derived from an EMBL/GenBank/DDBJ whole genome shotgun (WGS) entry which is preliminary data.</text>
</comment>
<dbReference type="EMBL" id="VMGL01000009">
    <property type="protein sequence ID" value="TSC97201.1"/>
    <property type="molecule type" value="Genomic_DNA"/>
</dbReference>
<dbReference type="PANTHER" id="PTHR30518:SF2">
    <property type="entry name" value="ENDOLYTIC MUREIN TRANSGLYCOSYLASE"/>
    <property type="match status" value="1"/>
</dbReference>
<feature type="site" description="Important for catalytic activity" evidence="7">
    <location>
        <position position="199"/>
    </location>
</feature>
<keyword evidence="3 7" id="KW-1133">Transmembrane helix</keyword>
<reference evidence="8 9" key="1">
    <citation type="submission" date="2017-07" db="EMBL/GenBank/DDBJ databases">
        <title>Mechanisms for carbon and nitrogen cycling indicate functional differentiation within the Candidate Phyla Radiation.</title>
        <authorList>
            <person name="Danczak R.E."/>
            <person name="Johnston M.D."/>
            <person name="Kenah C."/>
            <person name="Slattery M."/>
            <person name="Wrighton K.C."/>
            <person name="Wilkins M.J."/>
        </authorList>
    </citation>
    <scope>NUCLEOTIDE SEQUENCE [LARGE SCALE GENOMIC DNA]</scope>
    <source>
        <strain evidence="8">Licking1014_2</strain>
    </source>
</reference>
<keyword evidence="2 7" id="KW-0812">Transmembrane</keyword>
<keyword evidence="4 7" id="KW-0472">Membrane</keyword>
<dbReference type="HAMAP" id="MF_02065">
    <property type="entry name" value="MltG"/>
    <property type="match status" value="1"/>
</dbReference>
<dbReference type="EC" id="4.2.2.29" evidence="7"/>
<evidence type="ECO:0000256" key="3">
    <source>
        <dbReference type="ARBA" id="ARBA00022989"/>
    </source>
</evidence>
<keyword evidence="5 7" id="KW-0456">Lyase</keyword>
<evidence type="ECO:0000256" key="7">
    <source>
        <dbReference type="HAMAP-Rule" id="MF_02065"/>
    </source>
</evidence>
<dbReference type="GO" id="GO:0008932">
    <property type="term" value="F:lytic endotransglycosylase activity"/>
    <property type="evidence" value="ECO:0007669"/>
    <property type="project" value="UniProtKB-UniRule"/>
</dbReference>
<comment type="catalytic activity">
    <reaction evidence="7">
        <text>a peptidoglycan chain = a peptidoglycan chain with N-acetyl-1,6-anhydromuramyl-[peptide] at the reducing end + a peptidoglycan chain with N-acetylglucosamine at the non-reducing end.</text>
        <dbReference type="EC" id="4.2.2.29"/>
    </reaction>
</comment>
<evidence type="ECO:0000313" key="8">
    <source>
        <dbReference type="EMBL" id="TSC97201.1"/>
    </source>
</evidence>
<dbReference type="Gene3D" id="3.30.1490.480">
    <property type="entry name" value="Endolytic murein transglycosylase"/>
    <property type="match status" value="1"/>
</dbReference>
<dbReference type="GO" id="GO:0005886">
    <property type="term" value="C:plasma membrane"/>
    <property type="evidence" value="ECO:0007669"/>
    <property type="project" value="UniProtKB-UniRule"/>
</dbReference>
<name>A0A554LWG8_9BACT</name>
<dbReference type="GO" id="GO:0009252">
    <property type="term" value="P:peptidoglycan biosynthetic process"/>
    <property type="evidence" value="ECO:0007669"/>
    <property type="project" value="UniProtKB-UniRule"/>
</dbReference>
<dbReference type="CDD" id="cd08010">
    <property type="entry name" value="MltG_like"/>
    <property type="match status" value="1"/>
</dbReference>
<organism evidence="8 9">
    <name type="scientific">Candidatus Berkelbacteria bacterium Licking1014_2</name>
    <dbReference type="NCBI Taxonomy" id="2017146"/>
    <lineage>
        <taxon>Bacteria</taxon>
        <taxon>Candidatus Berkelbacteria</taxon>
    </lineage>
</organism>
<dbReference type="InterPro" id="IPR003770">
    <property type="entry name" value="MLTG-like"/>
</dbReference>
<evidence type="ECO:0000256" key="6">
    <source>
        <dbReference type="ARBA" id="ARBA00023316"/>
    </source>
</evidence>
<comment type="function">
    <text evidence="7">Functions as a peptidoglycan terminase that cleaves nascent peptidoglycan strands endolytically to terminate their elongation.</text>
</comment>
<proteinExistence type="inferred from homology"/>
<comment type="similarity">
    <text evidence="7">Belongs to the transglycosylase MltG family.</text>
</comment>
<evidence type="ECO:0000313" key="9">
    <source>
        <dbReference type="Proteomes" id="UP000318711"/>
    </source>
</evidence>
<evidence type="ECO:0000256" key="2">
    <source>
        <dbReference type="ARBA" id="ARBA00022692"/>
    </source>
</evidence>
<dbReference type="AlphaFoldDB" id="A0A554LWG8"/>
<gene>
    <name evidence="7" type="primary">mltG</name>
    <name evidence="8" type="ORF">CEN88_129</name>
</gene>
<evidence type="ECO:0000256" key="4">
    <source>
        <dbReference type="ARBA" id="ARBA00023136"/>
    </source>
</evidence>
<keyword evidence="1 7" id="KW-1003">Cell membrane</keyword>
<dbReference type="Proteomes" id="UP000318711">
    <property type="component" value="Unassembled WGS sequence"/>
</dbReference>
<accession>A0A554LWG8</accession>
<dbReference type="GO" id="GO:0071555">
    <property type="term" value="P:cell wall organization"/>
    <property type="evidence" value="ECO:0007669"/>
    <property type="project" value="UniProtKB-KW"/>
</dbReference>